<comment type="caution">
    <text evidence="9">The sequence shown here is derived from an EMBL/GenBank/DDBJ whole genome shotgun (WGS) entry which is preliminary data.</text>
</comment>
<keyword evidence="5 6" id="KW-0326">Glycosidase</keyword>
<keyword evidence="4 6" id="KW-0378">Hydrolase</keyword>
<sequence>MIKSLVFLGAAGLAAARVQFLGVSIAGGDFGCTIDGTCSLSSTQIPLKSLGGGDGEGQMKFFAQSNMYNMFRLPIAWQFLTATAGGPINETNLAKYDQLVQACLATGATCLIDIHNYARFNGKIVGQSAGGPTDDDLASLWTALATKYATNDKIAFELMNEPHDLDIKLWAATCQKVVTAIRKATNGKNTQIILLSGINFASAGDLVKTGSGEALVAIKNPDGTIENLMIALHKYLDADNSGTHADCVTNNTAAFGEAAAFLRAAKRQAIVSETGAAPNNTGCLAHFCEQNAFINANSDVFAGLLTWGAGSFGTDYLLSETPFFEGGKFINQPLTQQCVVGTFMASTAGVSSLMEVTTTPMEVTKDGASTVVVSAWLMLLPALLAYLVL</sequence>
<dbReference type="InterPro" id="IPR017853">
    <property type="entry name" value="GH"/>
</dbReference>
<keyword evidence="10" id="KW-1185">Reference proteome</keyword>
<dbReference type="PANTHER" id="PTHR34142">
    <property type="entry name" value="ENDO-BETA-1,4-GLUCANASE A"/>
    <property type="match status" value="1"/>
</dbReference>
<dbReference type="AlphaFoldDB" id="A0AAJ0B7B6"/>
<dbReference type="EMBL" id="MU839838">
    <property type="protein sequence ID" value="KAK1752867.1"/>
    <property type="molecule type" value="Genomic_DNA"/>
</dbReference>
<evidence type="ECO:0000313" key="9">
    <source>
        <dbReference type="EMBL" id="KAK1752867.1"/>
    </source>
</evidence>
<dbReference type="EC" id="3.2.1.4" evidence="3"/>
<evidence type="ECO:0000256" key="2">
    <source>
        <dbReference type="ARBA" id="ARBA00005641"/>
    </source>
</evidence>
<evidence type="ECO:0000256" key="5">
    <source>
        <dbReference type="ARBA" id="ARBA00023295"/>
    </source>
</evidence>
<dbReference type="PROSITE" id="PS00659">
    <property type="entry name" value="GLYCOSYL_HYDROL_F5"/>
    <property type="match status" value="1"/>
</dbReference>
<feature type="domain" description="Glycoside hydrolase family 5" evidence="8">
    <location>
        <begin position="55"/>
        <end position="303"/>
    </location>
</feature>
<protein>
    <recommendedName>
        <fullName evidence="3">cellulase</fullName>
        <ecNumber evidence="3">3.2.1.4</ecNumber>
    </recommendedName>
</protein>
<reference evidence="9" key="1">
    <citation type="submission" date="2023-06" db="EMBL/GenBank/DDBJ databases">
        <title>Genome-scale phylogeny and comparative genomics of the fungal order Sordariales.</title>
        <authorList>
            <consortium name="Lawrence Berkeley National Laboratory"/>
            <person name="Hensen N."/>
            <person name="Bonometti L."/>
            <person name="Westerberg I."/>
            <person name="Brannstrom I.O."/>
            <person name="Guillou S."/>
            <person name="Cros-Aarteil S."/>
            <person name="Calhoun S."/>
            <person name="Haridas S."/>
            <person name="Kuo A."/>
            <person name="Mondo S."/>
            <person name="Pangilinan J."/>
            <person name="Riley R."/>
            <person name="Labutti K."/>
            <person name="Andreopoulos B."/>
            <person name="Lipzen A."/>
            <person name="Chen C."/>
            <person name="Yanf M."/>
            <person name="Daum C."/>
            <person name="Ng V."/>
            <person name="Clum A."/>
            <person name="Steindorff A."/>
            <person name="Ohm R."/>
            <person name="Martin F."/>
            <person name="Silar P."/>
            <person name="Natvig D."/>
            <person name="Lalanne C."/>
            <person name="Gautier V."/>
            <person name="Ament-Velasquez S.L."/>
            <person name="Kruys A."/>
            <person name="Hutchinson M.I."/>
            <person name="Powell A.J."/>
            <person name="Barry K."/>
            <person name="Miller A.N."/>
            <person name="Grigoriev I.V."/>
            <person name="Debuchy R."/>
            <person name="Gladieux P."/>
            <person name="Thoren M.H."/>
            <person name="Johannesson H."/>
        </authorList>
    </citation>
    <scope>NUCLEOTIDE SEQUENCE</scope>
    <source>
        <strain evidence="9">PSN4</strain>
    </source>
</reference>
<evidence type="ECO:0000256" key="1">
    <source>
        <dbReference type="ARBA" id="ARBA00000966"/>
    </source>
</evidence>
<dbReference type="Pfam" id="PF00150">
    <property type="entry name" value="Cellulase"/>
    <property type="match status" value="1"/>
</dbReference>
<feature type="chain" id="PRO_5042554785" description="cellulase" evidence="7">
    <location>
        <begin position="17"/>
        <end position="389"/>
    </location>
</feature>
<evidence type="ECO:0000256" key="4">
    <source>
        <dbReference type="ARBA" id="ARBA00022801"/>
    </source>
</evidence>
<keyword evidence="7" id="KW-0732">Signal</keyword>
<dbReference type="SUPFAM" id="SSF51445">
    <property type="entry name" value="(Trans)glycosidases"/>
    <property type="match status" value="1"/>
</dbReference>
<dbReference type="Gene3D" id="3.20.20.80">
    <property type="entry name" value="Glycosidases"/>
    <property type="match status" value="1"/>
</dbReference>
<feature type="signal peptide" evidence="7">
    <location>
        <begin position="1"/>
        <end position="16"/>
    </location>
</feature>
<gene>
    <name evidence="9" type="ORF">QBC47DRAFT_424298</name>
</gene>
<dbReference type="Proteomes" id="UP001239445">
    <property type="component" value="Unassembled WGS sequence"/>
</dbReference>
<dbReference type="GO" id="GO:0008810">
    <property type="term" value="F:cellulase activity"/>
    <property type="evidence" value="ECO:0007669"/>
    <property type="project" value="UniProtKB-EC"/>
</dbReference>
<name>A0AAJ0B7B6_9PEZI</name>
<evidence type="ECO:0000256" key="7">
    <source>
        <dbReference type="SAM" id="SignalP"/>
    </source>
</evidence>
<organism evidence="9 10">
    <name type="scientific">Echria macrotheca</name>
    <dbReference type="NCBI Taxonomy" id="438768"/>
    <lineage>
        <taxon>Eukaryota</taxon>
        <taxon>Fungi</taxon>
        <taxon>Dikarya</taxon>
        <taxon>Ascomycota</taxon>
        <taxon>Pezizomycotina</taxon>
        <taxon>Sordariomycetes</taxon>
        <taxon>Sordariomycetidae</taxon>
        <taxon>Sordariales</taxon>
        <taxon>Schizotheciaceae</taxon>
        <taxon>Echria</taxon>
    </lineage>
</organism>
<evidence type="ECO:0000256" key="3">
    <source>
        <dbReference type="ARBA" id="ARBA00012601"/>
    </source>
</evidence>
<proteinExistence type="inferred from homology"/>
<dbReference type="PANTHER" id="PTHR34142:SF5">
    <property type="entry name" value="CBM1 DOMAIN-CONTAINING PROTEIN"/>
    <property type="match status" value="1"/>
</dbReference>
<evidence type="ECO:0000259" key="8">
    <source>
        <dbReference type="Pfam" id="PF00150"/>
    </source>
</evidence>
<dbReference type="GO" id="GO:0009251">
    <property type="term" value="P:glucan catabolic process"/>
    <property type="evidence" value="ECO:0007669"/>
    <property type="project" value="TreeGrafter"/>
</dbReference>
<accession>A0AAJ0B7B6</accession>
<evidence type="ECO:0000256" key="6">
    <source>
        <dbReference type="RuleBase" id="RU361153"/>
    </source>
</evidence>
<evidence type="ECO:0000313" key="10">
    <source>
        <dbReference type="Proteomes" id="UP001239445"/>
    </source>
</evidence>
<comment type="catalytic activity">
    <reaction evidence="1">
        <text>Endohydrolysis of (1-&gt;4)-beta-D-glucosidic linkages in cellulose, lichenin and cereal beta-D-glucans.</text>
        <dbReference type="EC" id="3.2.1.4"/>
    </reaction>
</comment>
<dbReference type="InterPro" id="IPR001547">
    <property type="entry name" value="Glyco_hydro_5"/>
</dbReference>
<dbReference type="InterPro" id="IPR018087">
    <property type="entry name" value="Glyco_hydro_5_CS"/>
</dbReference>
<comment type="similarity">
    <text evidence="2 6">Belongs to the glycosyl hydrolase 5 (cellulase A) family.</text>
</comment>